<sequence length="454" mass="47147">MDNRHRNIGLLGAVTILVGFVTSASVFVLPASLSALAGPSMILAFAIAALPALLSCLVAAQISSFFPVSGASYLAITRLTSPLLGFLSMWLLMAGAAIGMALLSIGAANYAATLVDVDRQAIALGLVASIGLLNMFSTKLAVSAQELLVLIFLLAVGVFLWGGAEMLERGNFEPFMPKGLSGVMAAAVLAYFAYTGFLVIIDVGGEVKKPQRNIPLALLISFLTVLGLYFAINAVLIGGIPWQQLATLDAPVQFLAEQTLPAPLVKFIILATVFAAASTVNGILLGYSRDLKVMADEGRLPAFFGRTHWRRAVPGSPVSSAGQRLDESPRAAIASLCLLAGALIVISGEILQYAVFVAFAALLVQIGLGLSLLRANSVAPELYRQAAFKLPRTANTCAAAGLIAVSGFFLVAGALDNPGAALAAGLYLVAGTLYYVGRNGLKGSLASRAVLRGH</sequence>
<keyword evidence="2 5" id="KW-0812">Transmembrane</keyword>
<feature type="transmembrane region" description="Helical" evidence="5">
    <location>
        <begin position="353"/>
        <end position="373"/>
    </location>
</feature>
<feature type="transmembrane region" description="Helical" evidence="5">
    <location>
        <begin position="83"/>
        <end position="108"/>
    </location>
</feature>
<feature type="transmembrane region" description="Helical" evidence="5">
    <location>
        <begin position="262"/>
        <end position="284"/>
    </location>
</feature>
<feature type="transmembrane region" description="Helical" evidence="5">
    <location>
        <begin position="147"/>
        <end position="164"/>
    </location>
</feature>
<dbReference type="Gene3D" id="1.20.1740.10">
    <property type="entry name" value="Amino acid/polyamine transporter I"/>
    <property type="match status" value="1"/>
</dbReference>
<protein>
    <submittedName>
        <fullName evidence="6">Amino acid permease</fullName>
    </submittedName>
</protein>
<feature type="transmembrane region" description="Helical" evidence="5">
    <location>
        <begin position="41"/>
        <end position="62"/>
    </location>
</feature>
<dbReference type="PIRSF" id="PIRSF006060">
    <property type="entry name" value="AA_transporter"/>
    <property type="match status" value="1"/>
</dbReference>
<feature type="transmembrane region" description="Helical" evidence="5">
    <location>
        <begin position="394"/>
        <end position="414"/>
    </location>
</feature>
<evidence type="ECO:0000256" key="5">
    <source>
        <dbReference type="SAM" id="Phobius"/>
    </source>
</evidence>
<dbReference type="PANTHER" id="PTHR11785:SF512">
    <property type="entry name" value="SOBREMESA, ISOFORM B"/>
    <property type="match status" value="1"/>
</dbReference>
<comment type="subcellular location">
    <subcellularLocation>
        <location evidence="1">Membrane</location>
        <topology evidence="1">Multi-pass membrane protein</topology>
    </subcellularLocation>
</comment>
<dbReference type="InterPro" id="IPR050598">
    <property type="entry name" value="AminoAcid_Transporter"/>
</dbReference>
<dbReference type="AlphaFoldDB" id="A0A939IMR9"/>
<evidence type="ECO:0000313" key="6">
    <source>
        <dbReference type="EMBL" id="MBN7797820.1"/>
    </source>
</evidence>
<name>A0A939IMR9_9GAMM</name>
<reference evidence="6" key="1">
    <citation type="submission" date="2021-02" db="EMBL/GenBank/DDBJ databases">
        <title>PHA producing bacteria isolated from coastal sediment in Guangdong, Shenzhen.</title>
        <authorList>
            <person name="Zheng W."/>
            <person name="Yu S."/>
            <person name="Huang Y."/>
        </authorList>
    </citation>
    <scope>NUCLEOTIDE SEQUENCE</scope>
    <source>
        <strain evidence="6">TN14-10</strain>
    </source>
</reference>
<feature type="transmembrane region" description="Helical" evidence="5">
    <location>
        <begin position="7"/>
        <end position="29"/>
    </location>
</feature>
<feature type="transmembrane region" description="Helical" evidence="5">
    <location>
        <begin position="184"/>
        <end position="204"/>
    </location>
</feature>
<accession>A0A939IMR9</accession>
<proteinExistence type="predicted"/>
<dbReference type="Proteomes" id="UP000664303">
    <property type="component" value="Unassembled WGS sequence"/>
</dbReference>
<keyword evidence="4 5" id="KW-0472">Membrane</keyword>
<dbReference type="Pfam" id="PF13520">
    <property type="entry name" value="AA_permease_2"/>
    <property type="match status" value="1"/>
</dbReference>
<dbReference type="PANTHER" id="PTHR11785">
    <property type="entry name" value="AMINO ACID TRANSPORTER"/>
    <property type="match status" value="1"/>
</dbReference>
<feature type="transmembrane region" description="Helical" evidence="5">
    <location>
        <begin position="120"/>
        <end position="140"/>
    </location>
</feature>
<evidence type="ECO:0000256" key="4">
    <source>
        <dbReference type="ARBA" id="ARBA00023136"/>
    </source>
</evidence>
<comment type="caution">
    <text evidence="6">The sequence shown here is derived from an EMBL/GenBank/DDBJ whole genome shotgun (WGS) entry which is preliminary data.</text>
</comment>
<dbReference type="GO" id="GO:0015179">
    <property type="term" value="F:L-amino acid transmembrane transporter activity"/>
    <property type="evidence" value="ECO:0007669"/>
    <property type="project" value="TreeGrafter"/>
</dbReference>
<keyword evidence="3 5" id="KW-1133">Transmembrane helix</keyword>
<organism evidence="6 7">
    <name type="scientific">Parahaliea mediterranea</name>
    <dbReference type="NCBI Taxonomy" id="651086"/>
    <lineage>
        <taxon>Bacteria</taxon>
        <taxon>Pseudomonadati</taxon>
        <taxon>Pseudomonadota</taxon>
        <taxon>Gammaproteobacteria</taxon>
        <taxon>Cellvibrionales</taxon>
        <taxon>Halieaceae</taxon>
        <taxon>Parahaliea</taxon>
    </lineage>
</organism>
<feature type="transmembrane region" description="Helical" evidence="5">
    <location>
        <begin position="420"/>
        <end position="437"/>
    </location>
</feature>
<keyword evidence="7" id="KW-1185">Reference proteome</keyword>
<evidence type="ECO:0000256" key="3">
    <source>
        <dbReference type="ARBA" id="ARBA00022989"/>
    </source>
</evidence>
<dbReference type="GO" id="GO:0016020">
    <property type="term" value="C:membrane"/>
    <property type="evidence" value="ECO:0007669"/>
    <property type="project" value="UniProtKB-SubCell"/>
</dbReference>
<dbReference type="InterPro" id="IPR002293">
    <property type="entry name" value="AA/rel_permease1"/>
</dbReference>
<dbReference type="RefSeq" id="WP_206561266.1">
    <property type="nucleotide sequence ID" value="NZ_JAFKCZ010000010.1"/>
</dbReference>
<feature type="transmembrane region" description="Helical" evidence="5">
    <location>
        <begin position="216"/>
        <end position="242"/>
    </location>
</feature>
<evidence type="ECO:0000313" key="7">
    <source>
        <dbReference type="Proteomes" id="UP000664303"/>
    </source>
</evidence>
<evidence type="ECO:0000256" key="1">
    <source>
        <dbReference type="ARBA" id="ARBA00004141"/>
    </source>
</evidence>
<evidence type="ECO:0000256" key="2">
    <source>
        <dbReference type="ARBA" id="ARBA00022692"/>
    </source>
</evidence>
<gene>
    <name evidence="6" type="ORF">JYP50_14515</name>
</gene>
<dbReference type="EMBL" id="JAFKCZ010000010">
    <property type="protein sequence ID" value="MBN7797820.1"/>
    <property type="molecule type" value="Genomic_DNA"/>
</dbReference>
<feature type="transmembrane region" description="Helical" evidence="5">
    <location>
        <begin position="331"/>
        <end position="347"/>
    </location>
</feature>